<protein>
    <recommendedName>
        <fullName evidence="3">DDE Tnp4 domain-containing protein</fullName>
    </recommendedName>
</protein>
<evidence type="ECO:0000256" key="1">
    <source>
        <dbReference type="ARBA" id="ARBA00001968"/>
    </source>
</evidence>
<name>A0ABR8DZK1_9NOSO</name>
<evidence type="ECO:0000259" key="3">
    <source>
        <dbReference type="Pfam" id="PF13359"/>
    </source>
</evidence>
<comment type="caution">
    <text evidence="4">The sequence shown here is derived from an EMBL/GenBank/DDBJ whole genome shotgun (WGS) entry which is preliminary data.</text>
</comment>
<evidence type="ECO:0000313" key="5">
    <source>
        <dbReference type="Proteomes" id="UP000623440"/>
    </source>
</evidence>
<dbReference type="Pfam" id="PF13359">
    <property type="entry name" value="DDE_Tnp_4"/>
    <property type="match status" value="1"/>
</dbReference>
<keyword evidence="2" id="KW-0479">Metal-binding</keyword>
<accession>A0ABR8DZK1</accession>
<organism evidence="4 5">
    <name type="scientific">Nostoc flagelliforme FACHB-838</name>
    <dbReference type="NCBI Taxonomy" id="2692904"/>
    <lineage>
        <taxon>Bacteria</taxon>
        <taxon>Bacillati</taxon>
        <taxon>Cyanobacteriota</taxon>
        <taxon>Cyanophyceae</taxon>
        <taxon>Nostocales</taxon>
        <taxon>Nostocaceae</taxon>
        <taxon>Nostoc</taxon>
    </lineage>
</organism>
<dbReference type="Proteomes" id="UP000623440">
    <property type="component" value="Unassembled WGS sequence"/>
</dbReference>
<keyword evidence="5" id="KW-1185">Reference proteome</keyword>
<dbReference type="EMBL" id="JACJSI010000149">
    <property type="protein sequence ID" value="MBD2534281.1"/>
    <property type="molecule type" value="Genomic_DNA"/>
</dbReference>
<gene>
    <name evidence="4" type="ORF">H6G97_34075</name>
</gene>
<proteinExistence type="predicted"/>
<feature type="domain" description="DDE Tnp4" evidence="3">
    <location>
        <begin position="8"/>
        <end position="100"/>
    </location>
</feature>
<comment type="cofactor">
    <cofactor evidence="1">
        <name>a divalent metal cation</name>
        <dbReference type="ChEBI" id="CHEBI:60240"/>
    </cofactor>
</comment>
<dbReference type="InterPro" id="IPR027806">
    <property type="entry name" value="HARBI1_dom"/>
</dbReference>
<evidence type="ECO:0000256" key="2">
    <source>
        <dbReference type="ARBA" id="ARBA00022723"/>
    </source>
</evidence>
<evidence type="ECO:0000313" key="4">
    <source>
        <dbReference type="EMBL" id="MBD2534281.1"/>
    </source>
</evidence>
<reference evidence="4 5" key="1">
    <citation type="journal article" date="2020" name="ISME J.">
        <title>Comparative genomics reveals insights into cyanobacterial evolution and habitat adaptation.</title>
        <authorList>
            <person name="Chen M.Y."/>
            <person name="Teng W.K."/>
            <person name="Zhao L."/>
            <person name="Hu C.X."/>
            <person name="Zhou Y.K."/>
            <person name="Han B.P."/>
            <person name="Song L.R."/>
            <person name="Shu W.S."/>
        </authorList>
    </citation>
    <scope>NUCLEOTIDE SEQUENCE [LARGE SCALE GENOMIC DNA]</scope>
    <source>
        <strain evidence="4 5">FACHB-838</strain>
    </source>
</reference>
<sequence>MICTAHGKSREHDFRIFKNSKVRLREDTECLGDKGYQGVQKLHGNSWIPKKKPRGGKLTFEDKKRNQELAKIRVLGKHVHRKLKVSKILSLTYRNPRKRFSLRFNLIAALYNYELHLPQTEFA</sequence>